<proteinExistence type="predicted"/>
<accession>A0A3G2UYL6</accession>
<evidence type="ECO:0000259" key="2">
    <source>
        <dbReference type="Pfam" id="PF07486"/>
    </source>
</evidence>
<dbReference type="Pfam" id="PF07486">
    <property type="entry name" value="Hydrolase_2"/>
    <property type="match status" value="1"/>
</dbReference>
<protein>
    <submittedName>
        <fullName evidence="3">Cell wall hydrolase</fullName>
    </submittedName>
</protein>
<dbReference type="InterPro" id="IPR042047">
    <property type="entry name" value="SleB_dom1"/>
</dbReference>
<name>A0A3G2UYL6_SPHYA</name>
<evidence type="ECO:0000313" key="4">
    <source>
        <dbReference type="Proteomes" id="UP000280708"/>
    </source>
</evidence>
<evidence type="ECO:0000313" key="3">
    <source>
        <dbReference type="EMBL" id="AYO80540.1"/>
    </source>
</evidence>
<organism evidence="3 4">
    <name type="scientific">Sphingobium yanoikuyae</name>
    <name type="common">Sphingomonas yanoikuyae</name>
    <dbReference type="NCBI Taxonomy" id="13690"/>
    <lineage>
        <taxon>Bacteria</taxon>
        <taxon>Pseudomonadati</taxon>
        <taxon>Pseudomonadota</taxon>
        <taxon>Alphaproteobacteria</taxon>
        <taxon>Sphingomonadales</taxon>
        <taxon>Sphingomonadaceae</taxon>
        <taxon>Sphingobium</taxon>
    </lineage>
</organism>
<sequence length="348" mass="36977">MLIFILAIAMAWSQWGRQGGHGASLKVPVHRSEIGTALPPIASAPFAPASLRALSPQMARQFNDAVAVDDHGIVPARAFLMDRGKDRGVSLSRSLDCLTAAVYYEAGNEPLDGQRAVAQVVLNRVRHPAYPHSVCGVVFQGAERPTGCQFTFACDGALAHVPVPALWARAREVASAALGGYVYAPAGWATHYHANYVVPYWAASLSKIAAVGTHIFYRWQGGWGEAKAFSAHYSGQENLSFWQEKTLVETRDDRAPQDEHVAASVALSDRPIIGHDGAIAGKNGDIVPASRAPATAPEQVAGAATERWILSGPLERTIVGRPSGSREVIGAATRAPDLPATQATHPSS</sequence>
<dbReference type="GO" id="GO:0016787">
    <property type="term" value="F:hydrolase activity"/>
    <property type="evidence" value="ECO:0007669"/>
    <property type="project" value="UniProtKB-KW"/>
</dbReference>
<feature type="region of interest" description="Disordered" evidence="1">
    <location>
        <begin position="320"/>
        <end position="348"/>
    </location>
</feature>
<dbReference type="InterPro" id="IPR011105">
    <property type="entry name" value="Cell_wall_hydrolase_SleB"/>
</dbReference>
<gene>
    <name evidence="3" type="ORF">EBF16_10265</name>
</gene>
<dbReference type="Gene3D" id="1.10.10.2520">
    <property type="entry name" value="Cell wall hydrolase SleB, domain 1"/>
    <property type="match status" value="1"/>
</dbReference>
<feature type="domain" description="Cell wall hydrolase SleB" evidence="2">
    <location>
        <begin position="108"/>
        <end position="217"/>
    </location>
</feature>
<dbReference type="AlphaFoldDB" id="A0A3G2UYL6"/>
<dbReference type="Proteomes" id="UP000280708">
    <property type="component" value="Chromosome"/>
</dbReference>
<reference evidence="3 4" key="1">
    <citation type="submission" date="2018-10" db="EMBL/GenBank/DDBJ databases">
        <title>Characterization and genome analysis of a novel bacterium Sphingobium yanoikuyae SJTF8 capable of degrading PAHs.</title>
        <authorList>
            <person name="Yin C."/>
            <person name="Xiong W."/>
            <person name="Liang R."/>
        </authorList>
    </citation>
    <scope>NUCLEOTIDE SEQUENCE [LARGE SCALE GENOMIC DNA]</scope>
    <source>
        <strain evidence="3 4">SJTF8</strain>
    </source>
</reference>
<keyword evidence="3" id="KW-0378">Hydrolase</keyword>
<evidence type="ECO:0000256" key="1">
    <source>
        <dbReference type="SAM" id="MobiDB-lite"/>
    </source>
</evidence>
<dbReference type="EMBL" id="CP033230">
    <property type="protein sequence ID" value="AYO80540.1"/>
    <property type="molecule type" value="Genomic_DNA"/>
</dbReference>